<protein>
    <recommendedName>
        <fullName evidence="6">RNA polymerase sigma factor 70 region 4 type 2 domain-containing protein</fullName>
    </recommendedName>
</protein>
<evidence type="ECO:0000313" key="7">
    <source>
        <dbReference type="EMBL" id="GHI37988.1"/>
    </source>
</evidence>
<feature type="transmembrane region" description="Helical" evidence="5">
    <location>
        <begin position="216"/>
        <end position="234"/>
    </location>
</feature>
<accession>A0ABQ3QL38</accession>
<comment type="caution">
    <text evidence="7">The sequence shown here is derived from an EMBL/GenBank/DDBJ whole genome shotgun (WGS) entry which is preliminary data.</text>
</comment>
<dbReference type="Pfam" id="PF08281">
    <property type="entry name" value="Sigma70_r4_2"/>
    <property type="match status" value="1"/>
</dbReference>
<evidence type="ECO:0000256" key="1">
    <source>
        <dbReference type="ARBA" id="ARBA00010641"/>
    </source>
</evidence>
<dbReference type="EMBL" id="BNDY01000003">
    <property type="protein sequence ID" value="GHI37988.1"/>
    <property type="molecule type" value="Genomic_DNA"/>
</dbReference>
<gene>
    <name evidence="7" type="ORF">Sviol_23960</name>
</gene>
<dbReference type="SUPFAM" id="SSF88659">
    <property type="entry name" value="Sigma3 and sigma4 domains of RNA polymerase sigma factors"/>
    <property type="match status" value="1"/>
</dbReference>
<dbReference type="InterPro" id="IPR013249">
    <property type="entry name" value="RNA_pol_sigma70_r4_t2"/>
</dbReference>
<dbReference type="Gene3D" id="1.10.10.10">
    <property type="entry name" value="Winged helix-like DNA-binding domain superfamily/Winged helix DNA-binding domain"/>
    <property type="match status" value="1"/>
</dbReference>
<evidence type="ECO:0000256" key="5">
    <source>
        <dbReference type="SAM" id="Phobius"/>
    </source>
</evidence>
<organism evidence="7 8">
    <name type="scientific">Streptomyces violascens</name>
    <dbReference type="NCBI Taxonomy" id="67381"/>
    <lineage>
        <taxon>Bacteria</taxon>
        <taxon>Bacillati</taxon>
        <taxon>Actinomycetota</taxon>
        <taxon>Actinomycetes</taxon>
        <taxon>Kitasatosporales</taxon>
        <taxon>Streptomycetaceae</taxon>
        <taxon>Streptomyces</taxon>
    </lineage>
</organism>
<dbReference type="Proteomes" id="UP001050808">
    <property type="component" value="Unassembled WGS sequence"/>
</dbReference>
<dbReference type="RefSeq" id="WP_189970443.1">
    <property type="nucleotide sequence ID" value="NZ_BMUA01000035.1"/>
</dbReference>
<keyword evidence="5" id="KW-1133">Transmembrane helix</keyword>
<comment type="similarity">
    <text evidence="1">Belongs to the sigma-70 factor family. ECF subfamily.</text>
</comment>
<evidence type="ECO:0000313" key="8">
    <source>
        <dbReference type="Proteomes" id="UP001050808"/>
    </source>
</evidence>
<sequence length="343" mass="36470">MAEPETVTAETLGRVFAQCRGEMTGKARQLLREANVPPSVADADDIVSTAFATALRDPGAVRQPRACLFKLIRTEIVHLATRCAEHQRMDEKRAADPLCCPRPEVADFSALVDNRDAVHRAVRELSVAQRTAVWATHALDHTREETAVLMGKHPGTVARHTTRAMVLLRAGIAAVVVGVLTLLGLVAGGELRRTAPAGDPRRGPVLPSAQWWSENWMAMAVALVGGACLLWVLVRLSSRLLDVLAAVVLADGRWGRALRKWGGLPTRHGGRAAAMLTLCPGCHRRMDAGGLSQGEQDALLSQAGSVPSAACQLCGQGDSLAAPLEAAHLVLAGAGVVTSVYRR</sequence>
<reference evidence="7" key="1">
    <citation type="submission" date="2024-05" db="EMBL/GenBank/DDBJ databases">
        <title>Whole genome shotgun sequence of Streptomyces violascens NBRC 12920.</title>
        <authorList>
            <person name="Komaki H."/>
            <person name="Tamura T."/>
        </authorList>
    </citation>
    <scope>NUCLEOTIDE SEQUENCE</scope>
    <source>
        <strain evidence="7">NBRC 12920</strain>
    </source>
</reference>
<keyword evidence="5" id="KW-0812">Transmembrane</keyword>
<keyword evidence="2" id="KW-0805">Transcription regulation</keyword>
<evidence type="ECO:0000256" key="2">
    <source>
        <dbReference type="ARBA" id="ARBA00023015"/>
    </source>
</evidence>
<proteinExistence type="inferred from homology"/>
<feature type="domain" description="RNA polymerase sigma factor 70 region 4 type 2" evidence="6">
    <location>
        <begin position="116"/>
        <end position="166"/>
    </location>
</feature>
<dbReference type="InterPro" id="IPR036388">
    <property type="entry name" value="WH-like_DNA-bd_sf"/>
</dbReference>
<keyword evidence="4" id="KW-0804">Transcription</keyword>
<dbReference type="InterPro" id="IPR013324">
    <property type="entry name" value="RNA_pol_sigma_r3/r4-like"/>
</dbReference>
<name>A0ABQ3QL38_9ACTN</name>
<evidence type="ECO:0000256" key="3">
    <source>
        <dbReference type="ARBA" id="ARBA00023082"/>
    </source>
</evidence>
<evidence type="ECO:0000256" key="4">
    <source>
        <dbReference type="ARBA" id="ARBA00023163"/>
    </source>
</evidence>
<keyword evidence="5" id="KW-0472">Membrane</keyword>
<evidence type="ECO:0000259" key="6">
    <source>
        <dbReference type="Pfam" id="PF08281"/>
    </source>
</evidence>
<keyword evidence="8" id="KW-1185">Reference proteome</keyword>
<keyword evidence="3" id="KW-0731">Sigma factor</keyword>
<feature type="transmembrane region" description="Helical" evidence="5">
    <location>
        <begin position="166"/>
        <end position="187"/>
    </location>
</feature>